<keyword evidence="4" id="KW-0716">Sensory transduction</keyword>
<organism evidence="13 14">
    <name type="scientific">Eumeta variegata</name>
    <name type="common">Bagworm moth</name>
    <name type="synonym">Eumeta japonica</name>
    <dbReference type="NCBI Taxonomy" id="151549"/>
    <lineage>
        <taxon>Eukaryota</taxon>
        <taxon>Metazoa</taxon>
        <taxon>Ecdysozoa</taxon>
        <taxon>Arthropoda</taxon>
        <taxon>Hexapoda</taxon>
        <taxon>Insecta</taxon>
        <taxon>Pterygota</taxon>
        <taxon>Neoptera</taxon>
        <taxon>Endopterygota</taxon>
        <taxon>Lepidoptera</taxon>
        <taxon>Glossata</taxon>
        <taxon>Ditrysia</taxon>
        <taxon>Tineoidea</taxon>
        <taxon>Psychidae</taxon>
        <taxon>Oiketicinae</taxon>
        <taxon>Eumeta</taxon>
    </lineage>
</organism>
<sequence length="336" mass="37519">MHVNNNITWADDTRFSVANDLTIYLFVHADFSVELGVELNRTESGPYEMVRGTENLQELGHIVSYKGKRSMNMWGDPYCGQLNGSDSSVNPPIDSNHVPERLYIFEPDICRSMYASLVGKASLFDLPAYYYEISRNALASKSAEPGNKCFCRKNWSANHDGCLLMGVMSLMPCQGAPVVASLPHFYLGSEELLEYIEGGLRPDKEKHNTYVYIEPTTGVVMKGVRRFQFNIELRNIETVPQLEKVPTGLFPVLWIEEGAELTTSLVEELKDARTKLGYVEIVRWLLVALGVAAFLGSAVVLLRSGSFKVWPRSRNSVSFIMRPGTFNGGGNGSKVR</sequence>
<proteinExistence type="inferred from homology"/>
<evidence type="ECO:0000256" key="11">
    <source>
        <dbReference type="ARBA" id="ARBA00023180"/>
    </source>
</evidence>
<keyword evidence="8 12" id="KW-0472">Membrane</keyword>
<evidence type="ECO:0000256" key="8">
    <source>
        <dbReference type="ARBA" id="ARBA00023136"/>
    </source>
</evidence>
<dbReference type="GO" id="GO:0005737">
    <property type="term" value="C:cytoplasm"/>
    <property type="evidence" value="ECO:0007669"/>
    <property type="project" value="TreeGrafter"/>
</dbReference>
<comment type="caution">
    <text evidence="13">The sequence shown here is derived from an EMBL/GenBank/DDBJ whole genome shotgun (WGS) entry which is preliminary data.</text>
</comment>
<dbReference type="PANTHER" id="PTHR11923:SF69">
    <property type="entry name" value="SENSORY NEURON MEMBRANE PROTEIN 1"/>
    <property type="match status" value="1"/>
</dbReference>
<dbReference type="OrthoDB" id="195015at2759"/>
<evidence type="ECO:0000256" key="3">
    <source>
        <dbReference type="ARBA" id="ARBA00022475"/>
    </source>
</evidence>
<keyword evidence="6" id="KW-0552">Olfaction</keyword>
<dbReference type="EMBL" id="BGZK01000591">
    <property type="protein sequence ID" value="GBP51885.1"/>
    <property type="molecule type" value="Genomic_DNA"/>
</dbReference>
<keyword evidence="3" id="KW-1003">Cell membrane</keyword>
<dbReference type="GO" id="GO:0007608">
    <property type="term" value="P:sensory perception of smell"/>
    <property type="evidence" value="ECO:0007669"/>
    <property type="project" value="UniProtKB-KW"/>
</dbReference>
<evidence type="ECO:0000256" key="1">
    <source>
        <dbReference type="ARBA" id="ARBA00004651"/>
    </source>
</evidence>
<dbReference type="PANTHER" id="PTHR11923">
    <property type="entry name" value="SCAVENGER RECEPTOR CLASS B TYPE-1 SR-B1"/>
    <property type="match status" value="1"/>
</dbReference>
<dbReference type="InterPro" id="IPR002159">
    <property type="entry name" value="CD36_fam"/>
</dbReference>
<reference evidence="13 14" key="1">
    <citation type="journal article" date="2019" name="Commun. Biol.">
        <title>The bagworm genome reveals a unique fibroin gene that provides high tensile strength.</title>
        <authorList>
            <person name="Kono N."/>
            <person name="Nakamura H."/>
            <person name="Ohtoshi R."/>
            <person name="Tomita M."/>
            <person name="Numata K."/>
            <person name="Arakawa K."/>
        </authorList>
    </citation>
    <scope>NUCLEOTIDE SEQUENCE [LARGE SCALE GENOMIC DNA]</scope>
</reference>
<dbReference type="AlphaFoldDB" id="A0A4C1WP36"/>
<feature type="transmembrane region" description="Helical" evidence="12">
    <location>
        <begin position="281"/>
        <end position="302"/>
    </location>
</feature>
<evidence type="ECO:0000256" key="5">
    <source>
        <dbReference type="ARBA" id="ARBA00022692"/>
    </source>
</evidence>
<keyword evidence="14" id="KW-1185">Reference proteome</keyword>
<comment type="subcellular location">
    <subcellularLocation>
        <location evidence="1">Cell membrane</location>
        <topology evidence="1">Multi-pass membrane protein</topology>
    </subcellularLocation>
</comment>
<keyword evidence="5 12" id="KW-0812">Transmembrane</keyword>
<dbReference type="Pfam" id="PF01130">
    <property type="entry name" value="CD36"/>
    <property type="match status" value="1"/>
</dbReference>
<keyword evidence="11" id="KW-0325">Glycoprotein</keyword>
<evidence type="ECO:0000313" key="14">
    <source>
        <dbReference type="Proteomes" id="UP000299102"/>
    </source>
</evidence>
<evidence type="ECO:0000256" key="7">
    <source>
        <dbReference type="ARBA" id="ARBA00022989"/>
    </source>
</evidence>
<keyword evidence="7 12" id="KW-1133">Transmembrane helix</keyword>
<evidence type="ECO:0000256" key="4">
    <source>
        <dbReference type="ARBA" id="ARBA00022606"/>
    </source>
</evidence>
<dbReference type="Proteomes" id="UP000299102">
    <property type="component" value="Unassembled WGS sequence"/>
</dbReference>
<keyword evidence="10" id="KW-0675">Receptor</keyword>
<evidence type="ECO:0000256" key="9">
    <source>
        <dbReference type="ARBA" id="ARBA00023157"/>
    </source>
</evidence>
<dbReference type="PRINTS" id="PR01609">
    <property type="entry name" value="CD36FAMILY"/>
</dbReference>
<evidence type="ECO:0000256" key="2">
    <source>
        <dbReference type="ARBA" id="ARBA00010532"/>
    </source>
</evidence>
<gene>
    <name evidence="13" type="primary">Snmp2</name>
    <name evidence="13" type="ORF">EVAR_47062_1</name>
</gene>
<dbReference type="STRING" id="151549.A0A4C1WP36"/>
<comment type="similarity">
    <text evidence="2">Belongs to the CD36 family.</text>
</comment>
<dbReference type="GO" id="GO:0005886">
    <property type="term" value="C:plasma membrane"/>
    <property type="evidence" value="ECO:0007669"/>
    <property type="project" value="UniProtKB-SubCell"/>
</dbReference>
<evidence type="ECO:0000313" key="13">
    <source>
        <dbReference type="EMBL" id="GBP51885.1"/>
    </source>
</evidence>
<keyword evidence="9" id="KW-1015">Disulfide bond</keyword>
<evidence type="ECO:0000256" key="12">
    <source>
        <dbReference type="SAM" id="Phobius"/>
    </source>
</evidence>
<evidence type="ECO:0000256" key="6">
    <source>
        <dbReference type="ARBA" id="ARBA00022725"/>
    </source>
</evidence>
<protein>
    <submittedName>
        <fullName evidence="13">Sensory neuron membrane protein 2</fullName>
    </submittedName>
</protein>
<dbReference type="GO" id="GO:0005044">
    <property type="term" value="F:scavenger receptor activity"/>
    <property type="evidence" value="ECO:0007669"/>
    <property type="project" value="TreeGrafter"/>
</dbReference>
<accession>A0A4C1WP36</accession>
<evidence type="ECO:0000256" key="10">
    <source>
        <dbReference type="ARBA" id="ARBA00023170"/>
    </source>
</evidence>
<name>A0A4C1WP36_EUMVA</name>